<evidence type="ECO:0000256" key="2">
    <source>
        <dbReference type="SAM" id="MobiDB-lite"/>
    </source>
</evidence>
<comment type="caution">
    <text evidence="3">The sequence shown here is derived from an EMBL/GenBank/DDBJ whole genome shotgun (WGS) entry which is preliminary data.</text>
</comment>
<evidence type="ECO:0000313" key="3">
    <source>
        <dbReference type="EMBL" id="CAG8548575.1"/>
    </source>
</evidence>
<feature type="coiled-coil region" evidence="1">
    <location>
        <begin position="690"/>
        <end position="717"/>
    </location>
</feature>
<name>A0ABN7UB58_GIGMA</name>
<dbReference type="Proteomes" id="UP000789901">
    <property type="component" value="Unassembled WGS sequence"/>
</dbReference>
<accession>A0ABN7UB58</accession>
<evidence type="ECO:0000313" key="4">
    <source>
        <dbReference type="Proteomes" id="UP000789901"/>
    </source>
</evidence>
<protein>
    <submittedName>
        <fullName evidence="3">212_t:CDS:1</fullName>
    </submittedName>
</protein>
<dbReference type="EMBL" id="CAJVQB010001742">
    <property type="protein sequence ID" value="CAG8548575.1"/>
    <property type="molecule type" value="Genomic_DNA"/>
</dbReference>
<feature type="region of interest" description="Disordered" evidence="2">
    <location>
        <begin position="420"/>
        <end position="476"/>
    </location>
</feature>
<reference evidence="3 4" key="1">
    <citation type="submission" date="2021-06" db="EMBL/GenBank/DDBJ databases">
        <authorList>
            <person name="Kallberg Y."/>
            <person name="Tangrot J."/>
            <person name="Rosling A."/>
        </authorList>
    </citation>
    <scope>NUCLEOTIDE SEQUENCE [LARGE SCALE GENOMIC DNA]</scope>
    <source>
        <strain evidence="3 4">120-4 pot B 10/14</strain>
    </source>
</reference>
<proteinExistence type="predicted"/>
<evidence type="ECO:0000256" key="1">
    <source>
        <dbReference type="SAM" id="Coils"/>
    </source>
</evidence>
<gene>
    <name evidence="3" type="ORF">GMARGA_LOCUS4441</name>
</gene>
<keyword evidence="4" id="KW-1185">Reference proteome</keyword>
<feature type="compositionally biased region" description="Acidic residues" evidence="2">
    <location>
        <begin position="462"/>
        <end position="474"/>
    </location>
</feature>
<keyword evidence="1" id="KW-0175">Coiled coil</keyword>
<sequence>MFSEGIDQRITNTLSNLLEQEFRYRNAKRRTNNKVEENYFIGKDDIFGSKNDSIDSNKDLLYNNSHLKQIYEDVYVAIRNYESSNEFSPKYFVVILSMAIAPFDNLNKKKPDKKAENQYGIDMKKQPSALKIIFWAIGATPTFTVEDRLKKILNLINKSVNGRIINDYLDIPKHLLFASTLVEYAENLPKKKKDPFNDYVAFKNSNPENRKAAYATFKLDAIKAMTALRAVQNFIDLTVYKLNISYGTDIEEAAKAQAAIKIKKFLYASIEILIWYKYFGPIIAIGNILGSLEVWGSLKQNAFVETCKLVDENVKLFNDLKKANDNYGWIIANEIKKYATKLNITDLSGHLDNNPICYEASELPKTPLNYLSPKQTPTYHSFINLPSNPLQEIRPNSPFLQSLKPRPSSINIQSDYLQQNKPIEPSKNPLLSSNPSLSSNDNQNRPAQPVETDKASTSIKDEDSDMSTSEIDEEELRRQEEFLSLGAENADNSSTDELNQFNTLQSHWSFIDDQIYKIISNECVGAKDLFTNMNTWIQNQNETKFKIGLIHLKEITKKCSQPINEFLKNNWTKKLDFTIFPKALINSALDGYNNSTFSSFVNFLNIISSKESKLYKPLRENFYSINDGLGLYVALGLNEEISVIDKRFKEYEQITLYEKSIYLPEFIESLQNDSKEGLQRFYNYYWDNNKKSLSNHYQNKINEIDNSKNEIVKEQDHFKMFLQIPNIKSIIDLKIKTSAIDSYKGLVTQ</sequence>
<feature type="compositionally biased region" description="Low complexity" evidence="2">
    <location>
        <begin position="425"/>
        <end position="440"/>
    </location>
</feature>
<organism evidence="3 4">
    <name type="scientific">Gigaspora margarita</name>
    <dbReference type="NCBI Taxonomy" id="4874"/>
    <lineage>
        <taxon>Eukaryota</taxon>
        <taxon>Fungi</taxon>
        <taxon>Fungi incertae sedis</taxon>
        <taxon>Mucoromycota</taxon>
        <taxon>Glomeromycotina</taxon>
        <taxon>Glomeromycetes</taxon>
        <taxon>Diversisporales</taxon>
        <taxon>Gigasporaceae</taxon>
        <taxon>Gigaspora</taxon>
    </lineage>
</organism>